<dbReference type="InterPro" id="IPR025610">
    <property type="entry name" value="MYC/MYB_N"/>
</dbReference>
<dbReference type="Pfam" id="PF14215">
    <property type="entry name" value="bHLH-MYC_N"/>
    <property type="match status" value="1"/>
</dbReference>
<dbReference type="RefSeq" id="XP_024371730.1">
    <property type="nucleotide sequence ID" value="XM_024515962.2"/>
</dbReference>
<reference evidence="5 6" key="2">
    <citation type="journal article" date="2018" name="Plant J.">
        <title>The Physcomitrella patens chromosome-scale assembly reveals moss genome structure and evolution.</title>
        <authorList>
            <person name="Lang D."/>
            <person name="Ullrich K.K."/>
            <person name="Murat F."/>
            <person name="Fuchs J."/>
            <person name="Jenkins J."/>
            <person name="Haas F.B."/>
            <person name="Piednoel M."/>
            <person name="Gundlach H."/>
            <person name="Van Bel M."/>
            <person name="Meyberg R."/>
            <person name="Vives C."/>
            <person name="Morata J."/>
            <person name="Symeonidi A."/>
            <person name="Hiss M."/>
            <person name="Muchero W."/>
            <person name="Kamisugi Y."/>
            <person name="Saleh O."/>
            <person name="Blanc G."/>
            <person name="Decker E.L."/>
            <person name="van Gessel N."/>
            <person name="Grimwood J."/>
            <person name="Hayes R.D."/>
            <person name="Graham S.W."/>
            <person name="Gunter L.E."/>
            <person name="McDaniel S.F."/>
            <person name="Hoernstein S.N.W."/>
            <person name="Larsson A."/>
            <person name="Li F.W."/>
            <person name="Perroud P.F."/>
            <person name="Phillips J."/>
            <person name="Ranjan P."/>
            <person name="Rokshar D.S."/>
            <person name="Rothfels C.J."/>
            <person name="Schneider L."/>
            <person name="Shu S."/>
            <person name="Stevenson D.W."/>
            <person name="Thummler F."/>
            <person name="Tillich M."/>
            <person name="Villarreal Aguilar J.C."/>
            <person name="Widiez T."/>
            <person name="Wong G.K."/>
            <person name="Wymore A."/>
            <person name="Zhang Y."/>
            <person name="Zimmer A.D."/>
            <person name="Quatrano R.S."/>
            <person name="Mayer K.F.X."/>
            <person name="Goodstein D."/>
            <person name="Casacuberta J.M."/>
            <person name="Vandepoele K."/>
            <person name="Reski R."/>
            <person name="Cuming A.C."/>
            <person name="Tuskan G.A."/>
            <person name="Maumus F."/>
            <person name="Salse J."/>
            <person name="Schmutz J."/>
            <person name="Rensing S.A."/>
        </authorList>
    </citation>
    <scope>NUCLEOTIDE SEQUENCE [LARGE SCALE GENOMIC DNA]</scope>
    <source>
        <strain evidence="5 6">cv. Gransden 2004</strain>
    </source>
</reference>
<dbReference type="KEGG" id="ppp:112280446"/>
<evidence type="ECO:0000313" key="5">
    <source>
        <dbReference type="EnsemblPlants" id="Pp3c1_42150V3.4"/>
    </source>
</evidence>
<dbReference type="Proteomes" id="UP000006727">
    <property type="component" value="Chromosome 1"/>
</dbReference>
<dbReference type="Gramene" id="Pp3c1_42150V3.4">
    <property type="protein sequence ID" value="Pp3c1_42150V3.4"/>
    <property type="gene ID" value="Pp3c1_42150"/>
</dbReference>
<protein>
    <recommendedName>
        <fullName evidence="4">Transcription factor MYC/MYB N-terminal domain-containing protein</fullName>
    </recommendedName>
</protein>
<dbReference type="PANTHER" id="PTHR46633:SF3">
    <property type="entry name" value="SERINE_THREONINE-PROTEIN KINASE WNK (WITH NO LYSINE)-LIKE PROTEIN"/>
    <property type="match status" value="1"/>
</dbReference>
<proteinExistence type="predicted"/>
<evidence type="ECO:0000256" key="1">
    <source>
        <dbReference type="ARBA" id="ARBA00023015"/>
    </source>
</evidence>
<accession>A0A7I4BYW1</accession>
<dbReference type="Gramene" id="Pp3c1_42150V3.3">
    <property type="protein sequence ID" value="Pp3c1_42150V3.3"/>
    <property type="gene ID" value="Pp3c1_42150"/>
</dbReference>
<feature type="compositionally biased region" description="Low complexity" evidence="3">
    <location>
        <begin position="435"/>
        <end position="447"/>
    </location>
</feature>
<dbReference type="Gramene" id="Pp3c1_42150V3.7">
    <property type="protein sequence ID" value="Pp3c1_42150V3.7"/>
    <property type="gene ID" value="Pp3c1_42150"/>
</dbReference>
<dbReference type="OrthoDB" id="1876470at2759"/>
<dbReference type="FunCoup" id="A0A7I4BYW1">
    <property type="interactions" value="273"/>
</dbReference>
<dbReference type="EnsemblPlants" id="Pp3c1_42150V3.4">
    <property type="protein sequence ID" value="Pp3c1_42150V3.4"/>
    <property type="gene ID" value="Pp3c1_42150"/>
</dbReference>
<feature type="domain" description="Transcription factor MYC/MYB N-terminal" evidence="4">
    <location>
        <begin position="14"/>
        <end position="208"/>
    </location>
</feature>
<reference evidence="5" key="3">
    <citation type="submission" date="2020-12" db="UniProtKB">
        <authorList>
            <consortium name="EnsemblPlants"/>
        </authorList>
    </citation>
    <scope>IDENTIFICATION</scope>
</reference>
<dbReference type="EnsemblPlants" id="Pp3c1_42150V3.7">
    <property type="protein sequence ID" value="Pp3c1_42150V3.7"/>
    <property type="gene ID" value="Pp3c1_42150"/>
</dbReference>
<dbReference type="GeneID" id="112280446"/>
<gene>
    <name evidence="5" type="primary">LOC112280446</name>
</gene>
<keyword evidence="1" id="KW-0805">Transcription regulation</keyword>
<keyword evidence="2" id="KW-0804">Transcription</keyword>
<dbReference type="EnsemblPlants" id="Pp3c1_42150V3.3">
    <property type="protein sequence ID" value="Pp3c1_42150V3.3"/>
    <property type="gene ID" value="Pp3c1_42150"/>
</dbReference>
<name>A0A7I4BYW1_PHYPA</name>
<reference evidence="5 6" key="1">
    <citation type="journal article" date="2008" name="Science">
        <title>The Physcomitrella genome reveals evolutionary insights into the conquest of land by plants.</title>
        <authorList>
            <person name="Rensing S."/>
            <person name="Lang D."/>
            <person name="Zimmer A."/>
            <person name="Terry A."/>
            <person name="Salamov A."/>
            <person name="Shapiro H."/>
            <person name="Nishiyama T."/>
            <person name="Perroud P.-F."/>
            <person name="Lindquist E."/>
            <person name="Kamisugi Y."/>
            <person name="Tanahashi T."/>
            <person name="Sakakibara K."/>
            <person name="Fujita T."/>
            <person name="Oishi K."/>
            <person name="Shin-I T."/>
            <person name="Kuroki Y."/>
            <person name="Toyoda A."/>
            <person name="Suzuki Y."/>
            <person name="Hashimoto A."/>
            <person name="Yamaguchi K."/>
            <person name="Sugano A."/>
            <person name="Kohara Y."/>
            <person name="Fujiyama A."/>
            <person name="Anterola A."/>
            <person name="Aoki S."/>
            <person name="Ashton N."/>
            <person name="Barbazuk W.B."/>
            <person name="Barker E."/>
            <person name="Bennetzen J."/>
            <person name="Bezanilla M."/>
            <person name="Blankenship R."/>
            <person name="Cho S.H."/>
            <person name="Dutcher S."/>
            <person name="Estelle M."/>
            <person name="Fawcett J.A."/>
            <person name="Gundlach H."/>
            <person name="Hanada K."/>
            <person name="Heyl A."/>
            <person name="Hicks K.A."/>
            <person name="Hugh J."/>
            <person name="Lohr M."/>
            <person name="Mayer K."/>
            <person name="Melkozernov A."/>
            <person name="Murata T."/>
            <person name="Nelson D."/>
            <person name="Pils B."/>
            <person name="Prigge M."/>
            <person name="Reiss B."/>
            <person name="Renner T."/>
            <person name="Rombauts S."/>
            <person name="Rushton P."/>
            <person name="Sanderfoot A."/>
            <person name="Schween G."/>
            <person name="Shiu S.-H."/>
            <person name="Stueber K."/>
            <person name="Theodoulou F.L."/>
            <person name="Tu H."/>
            <person name="Van de Peer Y."/>
            <person name="Verrier P.J."/>
            <person name="Waters E."/>
            <person name="Wood A."/>
            <person name="Yang L."/>
            <person name="Cove D."/>
            <person name="Cuming A."/>
            <person name="Hasebe M."/>
            <person name="Lucas S."/>
            <person name="Mishler D.B."/>
            <person name="Reski R."/>
            <person name="Grigoriev I."/>
            <person name="Quatrano R.S."/>
            <person name="Boore J.L."/>
        </authorList>
    </citation>
    <scope>NUCLEOTIDE SEQUENCE [LARGE SCALE GENOMIC DNA]</scope>
    <source>
        <strain evidence="5 6">cv. Gransden 2004</strain>
    </source>
</reference>
<evidence type="ECO:0000256" key="2">
    <source>
        <dbReference type="ARBA" id="ARBA00023163"/>
    </source>
</evidence>
<dbReference type="AlphaFoldDB" id="A0A7I4BYW1"/>
<sequence length="512" mass="57071">MDARQGLPMLNHQLQHTLRMLCTEMQWVYAVFWRILPRNYPPPQWDNEGDSMDRSKGNKRNWILVWEDGFCNFSTSAAGAVKDVRGALPFFQAAQPWPQGSDHEREGMSPDLFFKMSHDVYNYGEGLVGKVAADSSHKWVYRKPEEHKFSFLSQWHSSLDPHPRAWEAQFKSGIETIAVVAVQEGVLQLGSNKTILEDLNFVLHTQRGFNNLQSVPRVYLPHPNQCGRKKQLKNGGFQPFDPNYWMAPSDCDRYTSIPHLTPRSIDQFLSPQIGPQLWFSSSGTTVLGVKRPPESEPSSLSFKKPSYMNGSGGFKHQPECPSPPKSLGTGHRNLQGGAGLPILNVLPSMSSLQALLSKLPSVIRIEGESTYTGAISTASGFDVGNTLVSSNCPLVNRPAMNYSFQVSRAVDDSNDHMQRMIFSDSETGASQEIISTNTSSSLSSSNSDMVSGEHASDETNGRWTTSMSNLKDSHNFSSSYLDTFDNILDFGTHMNSLEIGDCYNSFLNEIYS</sequence>
<feature type="region of interest" description="Disordered" evidence="3">
    <location>
        <begin position="311"/>
        <end position="332"/>
    </location>
</feature>
<dbReference type="PANTHER" id="PTHR46633">
    <property type="entry name" value="TRANSCRIPTION FACTOR MYC/MYB-RELATED"/>
    <property type="match status" value="1"/>
</dbReference>
<organism evidence="5 6">
    <name type="scientific">Physcomitrium patens</name>
    <name type="common">Spreading-leaved earth moss</name>
    <name type="synonym">Physcomitrella patens</name>
    <dbReference type="NCBI Taxonomy" id="3218"/>
    <lineage>
        <taxon>Eukaryota</taxon>
        <taxon>Viridiplantae</taxon>
        <taxon>Streptophyta</taxon>
        <taxon>Embryophyta</taxon>
        <taxon>Bryophyta</taxon>
        <taxon>Bryophytina</taxon>
        <taxon>Bryopsida</taxon>
        <taxon>Funariidae</taxon>
        <taxon>Funariales</taxon>
        <taxon>Funariaceae</taxon>
        <taxon>Physcomitrium</taxon>
    </lineage>
</organism>
<evidence type="ECO:0000259" key="4">
    <source>
        <dbReference type="Pfam" id="PF14215"/>
    </source>
</evidence>
<keyword evidence="6" id="KW-1185">Reference proteome</keyword>
<feature type="region of interest" description="Disordered" evidence="3">
    <location>
        <begin position="427"/>
        <end position="463"/>
    </location>
</feature>
<dbReference type="EMBL" id="ABEU02000001">
    <property type="status" value="NOT_ANNOTATED_CDS"/>
    <property type="molecule type" value="Genomic_DNA"/>
</dbReference>
<evidence type="ECO:0000313" key="6">
    <source>
        <dbReference type="Proteomes" id="UP000006727"/>
    </source>
</evidence>
<evidence type="ECO:0000256" key="3">
    <source>
        <dbReference type="SAM" id="MobiDB-lite"/>
    </source>
</evidence>